<proteinExistence type="predicted"/>
<dbReference type="Proteomes" id="UP001472866">
    <property type="component" value="Chromosome 03"/>
</dbReference>
<keyword evidence="3" id="KW-1185">Reference proteome</keyword>
<accession>A0AAX4P4M0</accession>
<dbReference type="AlphaFoldDB" id="A0AAX4P4M0"/>
<name>A0AAX4P4M0_9CHLO</name>
<reference evidence="2 3" key="1">
    <citation type="submission" date="2024-03" db="EMBL/GenBank/DDBJ databases">
        <title>Complete genome sequence of the green alga Chloropicon roscoffensis RCC1871.</title>
        <authorList>
            <person name="Lemieux C."/>
            <person name="Pombert J.-F."/>
            <person name="Otis C."/>
            <person name="Turmel M."/>
        </authorList>
    </citation>
    <scope>NUCLEOTIDE SEQUENCE [LARGE SCALE GENOMIC DNA]</scope>
    <source>
        <strain evidence="2 3">RCC1871</strain>
    </source>
</reference>
<gene>
    <name evidence="2" type="ORF">HKI87_03g25240</name>
</gene>
<sequence>MSFTTTQVLGVGSVCFIALTYRNLDLKYTMNERIEELEQSLERQKRENKLLRRELDAVRSKSFLSSIPDLLWRPLASWRTPKASQGGDKNPASYSGTV</sequence>
<keyword evidence="1" id="KW-0175">Coiled coil</keyword>
<protein>
    <submittedName>
        <fullName evidence="2">Uncharacterized protein</fullName>
    </submittedName>
</protein>
<evidence type="ECO:0000313" key="2">
    <source>
        <dbReference type="EMBL" id="WZN60990.1"/>
    </source>
</evidence>
<feature type="coiled-coil region" evidence="1">
    <location>
        <begin position="27"/>
        <end position="61"/>
    </location>
</feature>
<dbReference type="EMBL" id="CP151503">
    <property type="protein sequence ID" value="WZN60990.1"/>
    <property type="molecule type" value="Genomic_DNA"/>
</dbReference>
<evidence type="ECO:0000313" key="3">
    <source>
        <dbReference type="Proteomes" id="UP001472866"/>
    </source>
</evidence>
<organism evidence="2 3">
    <name type="scientific">Chloropicon roscoffensis</name>
    <dbReference type="NCBI Taxonomy" id="1461544"/>
    <lineage>
        <taxon>Eukaryota</taxon>
        <taxon>Viridiplantae</taxon>
        <taxon>Chlorophyta</taxon>
        <taxon>Chloropicophyceae</taxon>
        <taxon>Chloropicales</taxon>
        <taxon>Chloropicaceae</taxon>
        <taxon>Chloropicon</taxon>
    </lineage>
</organism>
<evidence type="ECO:0000256" key="1">
    <source>
        <dbReference type="SAM" id="Coils"/>
    </source>
</evidence>